<feature type="binding site" evidence="14">
    <location>
        <position position="237"/>
    </location>
    <ligand>
        <name>Zn(2+)</name>
        <dbReference type="ChEBI" id="CHEBI:29105"/>
    </ligand>
</feature>
<comment type="similarity">
    <text evidence="2 12">Belongs to the peptidase C19 family.</text>
</comment>
<evidence type="ECO:0000256" key="14">
    <source>
        <dbReference type="PIRSR" id="PIRSR016308-3"/>
    </source>
</evidence>
<dbReference type="EC" id="3.4.19.12" evidence="12"/>
<dbReference type="GO" id="GO:0016579">
    <property type="term" value="P:protein deubiquitination"/>
    <property type="evidence" value="ECO:0007669"/>
    <property type="project" value="InterPro"/>
</dbReference>
<feature type="binding site" evidence="14">
    <location>
        <position position="204"/>
    </location>
    <ligand>
        <name>Zn(2+)</name>
        <dbReference type="ChEBI" id="CHEBI:29105"/>
    </ligand>
</feature>
<dbReference type="Pfam" id="PF00627">
    <property type="entry name" value="UBA"/>
    <property type="match status" value="2"/>
</dbReference>
<evidence type="ECO:0000313" key="20">
    <source>
        <dbReference type="Proteomes" id="UP000694700"/>
    </source>
</evidence>
<dbReference type="PROSITE" id="PS50030">
    <property type="entry name" value="UBA"/>
    <property type="match status" value="2"/>
</dbReference>
<dbReference type="PROSITE" id="PS50271">
    <property type="entry name" value="ZF_UBP"/>
    <property type="match status" value="1"/>
</dbReference>
<feature type="active site" description="Proton acceptor" evidence="13">
    <location>
        <position position="798"/>
    </location>
</feature>
<dbReference type="Ensembl" id="ENSCCRT00015055418.1">
    <property type="protein sequence ID" value="ENSCCRP00015053639.1"/>
    <property type="gene ID" value="ENSCCRG00015021951.1"/>
</dbReference>
<dbReference type="CDD" id="cd14386">
    <property type="entry name" value="UBA2_UBP5"/>
    <property type="match status" value="1"/>
</dbReference>
<dbReference type="SMART" id="SM00165">
    <property type="entry name" value="UBA"/>
    <property type="match status" value="2"/>
</dbReference>
<dbReference type="InterPro" id="IPR050185">
    <property type="entry name" value="Ub_carboxyl-term_hydrolase"/>
</dbReference>
<dbReference type="SMART" id="SM00290">
    <property type="entry name" value="ZnF_UBP"/>
    <property type="match status" value="2"/>
</dbReference>
<comment type="catalytic activity">
    <reaction evidence="1 12">
        <text>Thiol-dependent hydrolysis of ester, thioester, amide, peptide and isopeptide bonds formed by the C-terminal Gly of ubiquitin (a 76-residue protein attached to proteins as an intracellular targeting signal).</text>
        <dbReference type="EC" id="3.4.19.12"/>
    </reaction>
</comment>
<evidence type="ECO:0000313" key="19">
    <source>
        <dbReference type="Ensembl" id="ENSCCRP00015053639.1"/>
    </source>
</evidence>
<evidence type="ECO:0000256" key="6">
    <source>
        <dbReference type="ARBA" id="ARBA00022771"/>
    </source>
</evidence>
<sequence>KNIFGASSRNVKMATDLGELLVPYMPTIRVPRTGDRVFKSECAFSYDSPESEGGLYVCLNSFLGFGREHVERHYRKTGQSVYMHLKRHVKEKATGAAGGAIPRRRNGKVFLDLELNRDFNGGDYEYEDEAKLVIFPDHFEIPLPNIEELPALVTIACDAILNAPSPYKKQESDSWEEEIQVSKHARSLTQQENGVRIPPSGWKCAKCEMRENLWLNLTDGSVLCGKWFFDGSGGNGHALEHYKKTNFPLAVKLDTVTPDGADVYSFDEEEAVLDPHISEHLLHFGIDMLQMQRTENGHHTDNHVQPRVSDWEVIQEAGLKLKPVYGSGYTGIKNLANSCYLSTTMQVLFSIPEFQRAYVGNLQRIFDYSPLDPTQDFNTQMAKLGHGLLSGQYSKPPMKSELIEQVMKEDYKQQQRGISPKMFKALVSKGHPEFSSNRQQDAHEFLLHLINLVERNSSGSENPSDVFRFLVEERVQCCQTQKVRYTQRVDYLMQLPVPLEAASNREELIAYESKRKEAEENMRPPPEPVRARIPFTACLQAFTEPENVPDFWSSALQAKSAGVNTFLFVIYKIAFKNLFFLCATDVSVDVPDFLDLNRLRATGLQAGEEELPDLTPPIVIPEDTRGENLLTTPEIDESSVMQLAEMGFPLEACRKAVYYTGNMGAEMAFNWIIAHMEEPDFAEPLAVPTYMEPDLPSPSLPTTSALDNQPPEESISILTSMGFPRHHTIQALKATNNNLERALDWIFTHPDCEDESEAMSDTADTEPNNNSFSNANDLSSYELFAFISHMGASTMSGHYVCHIKKEGRWLIYNDHKVCLSERPPKDLGYMYFYRRLSSC</sequence>
<dbReference type="Pfam" id="PF02148">
    <property type="entry name" value="zf-UBP"/>
    <property type="match status" value="1"/>
</dbReference>
<keyword evidence="9 12" id="KW-0788">Thiol protease</keyword>
<keyword evidence="5" id="KW-0677">Repeat</keyword>
<feature type="active site" description="Nucleophile" evidence="13">
    <location>
        <position position="339"/>
    </location>
</feature>
<keyword evidence="4 12" id="KW-0479">Metal-binding</keyword>
<feature type="domain" description="UBA" evidence="16">
    <location>
        <begin position="709"/>
        <end position="749"/>
    </location>
</feature>
<evidence type="ECO:0000256" key="5">
    <source>
        <dbReference type="ARBA" id="ARBA00022737"/>
    </source>
</evidence>
<keyword evidence="8 12" id="KW-0378">Hydrolase</keyword>
<dbReference type="Pfam" id="PF17807">
    <property type="entry name" value="zf-UBP_var"/>
    <property type="match status" value="1"/>
</dbReference>
<dbReference type="FunFam" id="3.30.40.10:FF:000770">
    <property type="entry name" value="Ubiquitin carboxyl-terminal hydrolase"/>
    <property type="match status" value="1"/>
</dbReference>
<dbReference type="FunFam" id="1.10.8.10:FF:000016">
    <property type="entry name" value="Ubiquitin carboxyl-terminal hydrolase"/>
    <property type="match status" value="1"/>
</dbReference>
<feature type="binding site" evidence="14">
    <location>
        <position position="224"/>
    </location>
    <ligand>
        <name>Zn(2+)</name>
        <dbReference type="ChEBI" id="CHEBI:29105"/>
    </ligand>
</feature>
<dbReference type="PROSITE" id="PS50235">
    <property type="entry name" value="USP_3"/>
    <property type="match status" value="1"/>
</dbReference>
<evidence type="ECO:0000256" key="15">
    <source>
        <dbReference type="PROSITE-ProRule" id="PRU00502"/>
    </source>
</evidence>
<evidence type="ECO:0000256" key="9">
    <source>
        <dbReference type="ARBA" id="ARBA00022807"/>
    </source>
</evidence>
<dbReference type="InterPro" id="IPR015940">
    <property type="entry name" value="UBA"/>
</dbReference>
<dbReference type="Gene3D" id="1.10.8.10">
    <property type="entry name" value="DNA helicase RuvA subunit, C-terminal domain"/>
    <property type="match status" value="2"/>
</dbReference>
<evidence type="ECO:0000259" key="17">
    <source>
        <dbReference type="PROSITE" id="PS50235"/>
    </source>
</evidence>
<dbReference type="InterPro" id="IPR009060">
    <property type="entry name" value="UBA-like_sf"/>
</dbReference>
<keyword evidence="11" id="KW-0072">Autophagy</keyword>
<dbReference type="CDD" id="cd02658">
    <property type="entry name" value="Peptidase_C19B"/>
    <property type="match status" value="1"/>
</dbReference>
<keyword evidence="10 12" id="KW-0862">Zinc</keyword>
<reference evidence="19" key="1">
    <citation type="submission" date="2025-08" db="UniProtKB">
        <authorList>
            <consortium name="Ensembl"/>
        </authorList>
    </citation>
    <scope>IDENTIFICATION</scope>
</reference>
<evidence type="ECO:0000256" key="11">
    <source>
        <dbReference type="ARBA" id="ARBA00023006"/>
    </source>
</evidence>
<evidence type="ECO:0000256" key="1">
    <source>
        <dbReference type="ARBA" id="ARBA00000707"/>
    </source>
</evidence>
<dbReference type="PROSITE" id="PS00973">
    <property type="entry name" value="USP_2"/>
    <property type="match status" value="1"/>
</dbReference>
<accession>A0A8C1Z583</accession>
<evidence type="ECO:0000256" key="13">
    <source>
        <dbReference type="PIRSR" id="PIRSR016308-1"/>
    </source>
</evidence>
<feature type="binding site" evidence="14">
    <location>
        <position position="207"/>
    </location>
    <ligand>
        <name>Zn(2+)</name>
        <dbReference type="ChEBI" id="CHEBI:29105"/>
    </ligand>
</feature>
<evidence type="ECO:0000256" key="2">
    <source>
        <dbReference type="ARBA" id="ARBA00009085"/>
    </source>
</evidence>
<dbReference type="AlphaFoldDB" id="A0A8C1Z583"/>
<dbReference type="GO" id="GO:0006914">
    <property type="term" value="P:autophagy"/>
    <property type="evidence" value="ECO:0007669"/>
    <property type="project" value="UniProtKB-KW"/>
</dbReference>
<dbReference type="SUPFAM" id="SSF54001">
    <property type="entry name" value="Cysteine proteinases"/>
    <property type="match status" value="1"/>
</dbReference>
<feature type="domain" description="USP" evidence="17">
    <location>
        <begin position="330"/>
        <end position="836"/>
    </location>
</feature>
<dbReference type="InterPro" id="IPR016652">
    <property type="entry name" value="Ubiquitinyl_hydrolase"/>
</dbReference>
<feature type="domain" description="UBA" evidence="16">
    <location>
        <begin position="634"/>
        <end position="675"/>
    </location>
</feature>
<keyword evidence="3 12" id="KW-0645">Protease</keyword>
<evidence type="ECO:0000256" key="4">
    <source>
        <dbReference type="ARBA" id="ARBA00022723"/>
    </source>
</evidence>
<evidence type="ECO:0000256" key="3">
    <source>
        <dbReference type="ARBA" id="ARBA00022670"/>
    </source>
</evidence>
<evidence type="ECO:0000259" key="18">
    <source>
        <dbReference type="PROSITE" id="PS50271"/>
    </source>
</evidence>
<dbReference type="FunFam" id="3.90.70.10:FF:000063">
    <property type="entry name" value="Ubiquitin carboxyl-terminal hydrolase"/>
    <property type="match status" value="1"/>
</dbReference>
<evidence type="ECO:0000256" key="10">
    <source>
        <dbReference type="ARBA" id="ARBA00022833"/>
    </source>
</evidence>
<dbReference type="CDD" id="cd14384">
    <property type="entry name" value="UBA1_UBP13"/>
    <property type="match status" value="1"/>
</dbReference>
<dbReference type="Proteomes" id="UP000694700">
    <property type="component" value="Unplaced"/>
</dbReference>
<protein>
    <recommendedName>
        <fullName evidence="12">Ubiquitin carboxyl-terminal hydrolase</fullName>
        <ecNumber evidence="12">3.4.19.12</ecNumber>
    </recommendedName>
</protein>
<dbReference type="InterPro" id="IPR018200">
    <property type="entry name" value="USP_CS"/>
</dbReference>
<keyword evidence="7 12" id="KW-0833">Ubl conjugation pathway</keyword>
<dbReference type="Pfam" id="PF00443">
    <property type="entry name" value="UCH"/>
    <property type="match status" value="1"/>
</dbReference>
<dbReference type="InterPro" id="IPR038765">
    <property type="entry name" value="Papain-like_cys_pep_sf"/>
</dbReference>
<dbReference type="GO" id="GO:0004843">
    <property type="term" value="F:cysteine-type deubiquitinase activity"/>
    <property type="evidence" value="ECO:0007669"/>
    <property type="project" value="UniProtKB-UniRule"/>
</dbReference>
<dbReference type="PANTHER" id="PTHR21646">
    <property type="entry name" value="UBIQUITIN CARBOXYL-TERMINAL HYDROLASE"/>
    <property type="match status" value="1"/>
</dbReference>
<evidence type="ECO:0000256" key="7">
    <source>
        <dbReference type="ARBA" id="ARBA00022786"/>
    </source>
</evidence>
<keyword evidence="6 15" id="KW-0863">Zinc-finger</keyword>
<name>A0A8C1Z583_CYPCA</name>
<dbReference type="Gene3D" id="3.90.70.10">
    <property type="entry name" value="Cysteine proteinases"/>
    <property type="match status" value="1"/>
</dbReference>
<dbReference type="InterPro" id="IPR001607">
    <property type="entry name" value="Znf_UBP"/>
</dbReference>
<evidence type="ECO:0000256" key="12">
    <source>
        <dbReference type="PIRNR" id="PIRNR016308"/>
    </source>
</evidence>
<dbReference type="PIRSF" id="PIRSF016308">
    <property type="entry name" value="UBP"/>
    <property type="match status" value="1"/>
</dbReference>
<dbReference type="FunFam" id="3.30.40.10:FF:000026">
    <property type="entry name" value="Ubiquitin carboxyl-terminal hydrolase"/>
    <property type="match status" value="1"/>
</dbReference>
<organism evidence="19 20">
    <name type="scientific">Cyprinus carpio</name>
    <name type="common">Common carp</name>
    <dbReference type="NCBI Taxonomy" id="7962"/>
    <lineage>
        <taxon>Eukaryota</taxon>
        <taxon>Metazoa</taxon>
        <taxon>Chordata</taxon>
        <taxon>Craniata</taxon>
        <taxon>Vertebrata</taxon>
        <taxon>Euteleostomi</taxon>
        <taxon>Actinopterygii</taxon>
        <taxon>Neopterygii</taxon>
        <taxon>Teleostei</taxon>
        <taxon>Ostariophysi</taxon>
        <taxon>Cypriniformes</taxon>
        <taxon>Cyprinidae</taxon>
        <taxon>Cyprininae</taxon>
        <taxon>Cyprinus</taxon>
    </lineage>
</organism>
<feature type="domain" description="UBP-type" evidence="18">
    <location>
        <begin position="180"/>
        <end position="288"/>
    </location>
</feature>
<evidence type="ECO:0000256" key="8">
    <source>
        <dbReference type="ARBA" id="ARBA00022801"/>
    </source>
</evidence>
<dbReference type="InterPro" id="IPR041432">
    <property type="entry name" value="UBP13_Znf-UBP_var"/>
</dbReference>
<dbReference type="SUPFAM" id="SSF57850">
    <property type="entry name" value="RING/U-box"/>
    <property type="match status" value="1"/>
</dbReference>
<dbReference type="GO" id="GO:0008270">
    <property type="term" value="F:zinc ion binding"/>
    <property type="evidence" value="ECO:0007669"/>
    <property type="project" value="UniProtKB-UniRule"/>
</dbReference>
<dbReference type="SUPFAM" id="SSF46934">
    <property type="entry name" value="UBA-like"/>
    <property type="match status" value="1"/>
</dbReference>
<dbReference type="InterPro" id="IPR013083">
    <property type="entry name" value="Znf_RING/FYVE/PHD"/>
</dbReference>
<dbReference type="Gene3D" id="3.30.40.10">
    <property type="entry name" value="Zinc/RING finger domain, C3HC4 (zinc finger)"/>
    <property type="match status" value="2"/>
</dbReference>
<dbReference type="InterPro" id="IPR001394">
    <property type="entry name" value="Peptidase_C19_UCH"/>
</dbReference>
<dbReference type="GO" id="GO:0006508">
    <property type="term" value="P:proteolysis"/>
    <property type="evidence" value="ECO:0007669"/>
    <property type="project" value="UniProtKB-KW"/>
</dbReference>
<dbReference type="PANTHER" id="PTHR21646:SF105">
    <property type="entry name" value="UBIQUITIN CARBOXYL-TERMINAL HYDROLASE 13"/>
    <property type="match status" value="1"/>
</dbReference>
<evidence type="ECO:0000259" key="16">
    <source>
        <dbReference type="PROSITE" id="PS50030"/>
    </source>
</evidence>
<dbReference type="InterPro" id="IPR028889">
    <property type="entry name" value="USP"/>
</dbReference>
<proteinExistence type="inferred from homology"/>